<evidence type="ECO:0000313" key="2">
    <source>
        <dbReference type="EMBL" id="PVH38082.1"/>
    </source>
</evidence>
<name>A0A2T8IK79_9POAL</name>
<dbReference type="Gramene" id="PVH38082">
    <property type="protein sequence ID" value="PVH38082"/>
    <property type="gene ID" value="PAHAL_5G172700"/>
</dbReference>
<protein>
    <submittedName>
        <fullName evidence="2">Uncharacterized protein</fullName>
    </submittedName>
</protein>
<gene>
    <name evidence="2" type="ORF">PAHAL_5G172700</name>
</gene>
<sequence length="122" mass="13239">MRRETRGGGAAPRCVAHGSGRSRGGRGGGGERFDSGSGAQGRKRPPATRGRGRRPWRAEMRAPVRLAWLPRWGPDGESIDLSFCGVRCDGAVTFFLRATVAGGGTFQLRWGRFRRGARIVLM</sequence>
<organism evidence="2">
    <name type="scientific">Panicum hallii</name>
    <dbReference type="NCBI Taxonomy" id="206008"/>
    <lineage>
        <taxon>Eukaryota</taxon>
        <taxon>Viridiplantae</taxon>
        <taxon>Streptophyta</taxon>
        <taxon>Embryophyta</taxon>
        <taxon>Tracheophyta</taxon>
        <taxon>Spermatophyta</taxon>
        <taxon>Magnoliopsida</taxon>
        <taxon>Liliopsida</taxon>
        <taxon>Poales</taxon>
        <taxon>Poaceae</taxon>
        <taxon>PACMAD clade</taxon>
        <taxon>Panicoideae</taxon>
        <taxon>Panicodae</taxon>
        <taxon>Paniceae</taxon>
        <taxon>Panicinae</taxon>
        <taxon>Panicum</taxon>
        <taxon>Panicum sect. Panicum</taxon>
    </lineage>
</organism>
<feature type="compositionally biased region" description="Basic residues" evidence="1">
    <location>
        <begin position="41"/>
        <end position="55"/>
    </location>
</feature>
<proteinExistence type="predicted"/>
<dbReference type="AlphaFoldDB" id="A0A2T8IK79"/>
<reference evidence="2" key="1">
    <citation type="submission" date="2018-04" db="EMBL/GenBank/DDBJ databases">
        <title>WGS assembly of Panicum hallii.</title>
        <authorList>
            <person name="Lovell J."/>
            <person name="Jenkins J."/>
            <person name="Lowry D."/>
            <person name="Mamidi S."/>
            <person name="Sreedasyam A."/>
            <person name="Weng X."/>
            <person name="Barry K."/>
            <person name="Bonette J."/>
            <person name="Campitelli B."/>
            <person name="Daum C."/>
            <person name="Gordon S."/>
            <person name="Gould B."/>
            <person name="Lipzen A."/>
            <person name="Macqueen A."/>
            <person name="Palacio-Mejia J."/>
            <person name="Plott C."/>
            <person name="Shakirov E."/>
            <person name="Shu S."/>
            <person name="Yoshinaga Y."/>
            <person name="Zane M."/>
            <person name="Rokhsar D."/>
            <person name="Grimwood J."/>
            <person name="Schmutz J."/>
            <person name="Juenger T."/>
        </authorList>
    </citation>
    <scope>NUCLEOTIDE SEQUENCE [LARGE SCALE GENOMIC DNA]</scope>
    <source>
        <strain evidence="2">FIL2</strain>
    </source>
</reference>
<feature type="region of interest" description="Disordered" evidence="1">
    <location>
        <begin position="1"/>
        <end position="56"/>
    </location>
</feature>
<evidence type="ECO:0000256" key="1">
    <source>
        <dbReference type="SAM" id="MobiDB-lite"/>
    </source>
</evidence>
<dbReference type="Proteomes" id="UP000243499">
    <property type="component" value="Chromosome 5"/>
</dbReference>
<accession>A0A2T8IK79</accession>
<dbReference type="EMBL" id="CM008050">
    <property type="protein sequence ID" value="PVH38082.1"/>
    <property type="molecule type" value="Genomic_DNA"/>
</dbReference>